<evidence type="ECO:0000256" key="7">
    <source>
        <dbReference type="HAMAP-Rule" id="MF_00607"/>
    </source>
</evidence>
<dbReference type="FunFam" id="3.40.50.150:FF:000023">
    <property type="entry name" value="Ribosomal RNA small subunit methyltransferase A"/>
    <property type="match status" value="1"/>
</dbReference>
<dbReference type="InterPro" id="IPR001737">
    <property type="entry name" value="KsgA/Erm"/>
</dbReference>
<feature type="binding site" evidence="7 8">
    <location>
        <position position="30"/>
    </location>
    <ligand>
        <name>S-adenosyl-L-methionine</name>
        <dbReference type="ChEBI" id="CHEBI:59789"/>
    </ligand>
</feature>
<feature type="binding site" evidence="7 8">
    <location>
        <position position="76"/>
    </location>
    <ligand>
        <name>S-adenosyl-L-methionine</name>
        <dbReference type="ChEBI" id="CHEBI:59789"/>
    </ligand>
</feature>
<accession>A0A7C2IFN1</accession>
<comment type="function">
    <text evidence="7">Specifically dimethylates two adjacent adenosines (A1518 and A1519) in the loop of a conserved hairpin near the 3'-end of 16S rRNA in the 30S particle. May play a critical role in biogenesis of 30S subunits.</text>
</comment>
<reference evidence="10" key="1">
    <citation type="journal article" date="2020" name="mSystems">
        <title>Genome- and Community-Level Interaction Insights into Carbon Utilization and Element Cycling Functions of Hydrothermarchaeota in Hydrothermal Sediment.</title>
        <authorList>
            <person name="Zhou Z."/>
            <person name="Liu Y."/>
            <person name="Xu W."/>
            <person name="Pan J."/>
            <person name="Luo Z.H."/>
            <person name="Li M."/>
        </authorList>
    </citation>
    <scope>NUCLEOTIDE SEQUENCE [LARGE SCALE GENOMIC DNA]</scope>
    <source>
        <strain evidence="10">SpSt-300</strain>
    </source>
</reference>
<evidence type="ECO:0000259" key="9">
    <source>
        <dbReference type="SMART" id="SM00650"/>
    </source>
</evidence>
<evidence type="ECO:0000256" key="8">
    <source>
        <dbReference type="PROSITE-ProRule" id="PRU01026"/>
    </source>
</evidence>
<dbReference type="CDD" id="cd02440">
    <property type="entry name" value="AdoMet_MTases"/>
    <property type="match status" value="1"/>
</dbReference>
<gene>
    <name evidence="7 10" type="primary">rsmA</name>
    <name evidence="7" type="synonym">ksgA</name>
    <name evidence="10" type="ORF">ENQ34_04895</name>
</gene>
<sequence>MLNLTSPAVVRALLLKYGIRPKRRLGQNFLINPGVLEKIIAAANLAAGDTVVEIGPGVGTLTRRLAETAGKVVAVEVDRALVGLLKETLSGYANIFLVEGDALKVGLDALVAAAGGAFPYKVVANLPYYLSTSLLTRLLRGDFKVSLLVIMVQKEVALRLVARPGTKEYGALSVLVRYKTEPELVAVVSRGSFFPAPEVDSAVVRLAVRSSPPVAVPDEELFFRVVRAAFAKRRKTLVNALAASALGLSREVGALVLARAGVDPQQRGETLTLEEFAAVTRSLAAEQEE</sequence>
<dbReference type="InterPro" id="IPR011530">
    <property type="entry name" value="rRNA_adenine_dimethylase"/>
</dbReference>
<dbReference type="InterPro" id="IPR020596">
    <property type="entry name" value="rRNA_Ade_Mease_Trfase_CS"/>
</dbReference>
<evidence type="ECO:0000256" key="3">
    <source>
        <dbReference type="ARBA" id="ARBA00022603"/>
    </source>
</evidence>
<proteinExistence type="inferred from homology"/>
<dbReference type="Gene3D" id="1.10.8.100">
    <property type="entry name" value="Ribosomal RNA adenine dimethylase-like, domain 2"/>
    <property type="match status" value="1"/>
</dbReference>
<dbReference type="SMART" id="SM00650">
    <property type="entry name" value="rADc"/>
    <property type="match status" value="1"/>
</dbReference>
<dbReference type="Gene3D" id="3.40.50.150">
    <property type="entry name" value="Vaccinia Virus protein VP39"/>
    <property type="match status" value="1"/>
</dbReference>
<dbReference type="EC" id="2.1.1.182" evidence="7"/>
<organism evidence="10">
    <name type="scientific">Ammonifex degensii</name>
    <dbReference type="NCBI Taxonomy" id="42838"/>
    <lineage>
        <taxon>Bacteria</taxon>
        <taxon>Bacillati</taxon>
        <taxon>Bacillota</taxon>
        <taxon>Clostridia</taxon>
        <taxon>Thermoanaerobacterales</taxon>
        <taxon>Thermoanaerobacteraceae</taxon>
        <taxon>Ammonifex</taxon>
    </lineage>
</organism>
<keyword evidence="5 7" id="KW-0949">S-adenosyl-L-methionine</keyword>
<dbReference type="GO" id="GO:0052908">
    <property type="term" value="F:16S rRNA (adenine(1518)-N(6)/adenine(1519)-N(6))-dimethyltransferase activity"/>
    <property type="evidence" value="ECO:0007669"/>
    <property type="project" value="UniProtKB-EC"/>
</dbReference>
<keyword evidence="4 7" id="KW-0808">Transferase</keyword>
<feature type="domain" description="Ribosomal RNA adenine methylase transferase N-terminal" evidence="9">
    <location>
        <begin position="35"/>
        <end position="210"/>
    </location>
</feature>
<dbReference type="SUPFAM" id="SSF53335">
    <property type="entry name" value="S-adenosyl-L-methionine-dependent methyltransferases"/>
    <property type="match status" value="1"/>
</dbReference>
<dbReference type="InterPro" id="IPR020598">
    <property type="entry name" value="rRNA_Ade_methylase_Trfase_N"/>
</dbReference>
<keyword evidence="1 7" id="KW-0963">Cytoplasm</keyword>
<comment type="caution">
    <text evidence="10">The sequence shown here is derived from an EMBL/GenBank/DDBJ whole genome shotgun (WGS) entry which is preliminary data.</text>
</comment>
<dbReference type="GO" id="GO:0003723">
    <property type="term" value="F:RNA binding"/>
    <property type="evidence" value="ECO:0007669"/>
    <property type="project" value="UniProtKB-UniRule"/>
</dbReference>
<keyword evidence="6 7" id="KW-0694">RNA-binding</keyword>
<protein>
    <recommendedName>
        <fullName evidence="7">Ribosomal RNA small subunit methyltransferase A</fullName>
        <ecNumber evidence="7">2.1.1.182</ecNumber>
    </recommendedName>
    <alternativeName>
        <fullName evidence="7">16S rRNA (adenine(1518)-N(6)/adenine(1519)-N(6))-dimethyltransferase</fullName>
    </alternativeName>
    <alternativeName>
        <fullName evidence="7">16S rRNA dimethyladenosine transferase</fullName>
    </alternativeName>
    <alternativeName>
        <fullName evidence="7">16S rRNA dimethylase</fullName>
    </alternativeName>
    <alternativeName>
        <fullName evidence="7">S-adenosylmethionine-6-N', N'-adenosyl(rRNA) dimethyltransferase</fullName>
    </alternativeName>
</protein>
<dbReference type="PROSITE" id="PS01131">
    <property type="entry name" value="RRNA_A_DIMETH"/>
    <property type="match status" value="1"/>
</dbReference>
<dbReference type="PANTHER" id="PTHR11727:SF7">
    <property type="entry name" value="DIMETHYLADENOSINE TRANSFERASE-RELATED"/>
    <property type="match status" value="1"/>
</dbReference>
<evidence type="ECO:0000256" key="1">
    <source>
        <dbReference type="ARBA" id="ARBA00022490"/>
    </source>
</evidence>
<dbReference type="NCBIfam" id="TIGR00755">
    <property type="entry name" value="ksgA"/>
    <property type="match status" value="1"/>
</dbReference>
<evidence type="ECO:0000256" key="2">
    <source>
        <dbReference type="ARBA" id="ARBA00022552"/>
    </source>
</evidence>
<comment type="catalytic activity">
    <reaction evidence="7">
        <text>adenosine(1518)/adenosine(1519) in 16S rRNA + 4 S-adenosyl-L-methionine = N(6)-dimethyladenosine(1518)/N(6)-dimethyladenosine(1519) in 16S rRNA + 4 S-adenosyl-L-homocysteine + 4 H(+)</text>
        <dbReference type="Rhea" id="RHEA:19609"/>
        <dbReference type="Rhea" id="RHEA-COMP:10232"/>
        <dbReference type="Rhea" id="RHEA-COMP:10233"/>
        <dbReference type="ChEBI" id="CHEBI:15378"/>
        <dbReference type="ChEBI" id="CHEBI:57856"/>
        <dbReference type="ChEBI" id="CHEBI:59789"/>
        <dbReference type="ChEBI" id="CHEBI:74411"/>
        <dbReference type="ChEBI" id="CHEBI:74493"/>
        <dbReference type="EC" id="2.1.1.182"/>
    </reaction>
</comment>
<dbReference type="PANTHER" id="PTHR11727">
    <property type="entry name" value="DIMETHYLADENOSINE TRANSFERASE"/>
    <property type="match status" value="1"/>
</dbReference>
<dbReference type="AlphaFoldDB" id="A0A7C2IFN1"/>
<dbReference type="EMBL" id="DSMU01000307">
    <property type="protein sequence ID" value="HEL65997.1"/>
    <property type="molecule type" value="Genomic_DNA"/>
</dbReference>
<comment type="subcellular location">
    <subcellularLocation>
        <location evidence="7">Cytoplasm</location>
    </subcellularLocation>
</comment>
<comment type="similarity">
    <text evidence="7">Belongs to the class I-like SAM-binding methyltransferase superfamily. rRNA adenine N(6)-methyltransferase family. RsmA subfamily.</text>
</comment>
<keyword evidence="2 7" id="KW-0698">rRNA processing</keyword>
<dbReference type="Pfam" id="PF00398">
    <property type="entry name" value="RrnaAD"/>
    <property type="match status" value="1"/>
</dbReference>
<evidence type="ECO:0000313" key="10">
    <source>
        <dbReference type="EMBL" id="HEL65997.1"/>
    </source>
</evidence>
<evidence type="ECO:0000256" key="6">
    <source>
        <dbReference type="ARBA" id="ARBA00022884"/>
    </source>
</evidence>
<name>A0A7C2IFN1_9THEO</name>
<feature type="binding site" evidence="7 8">
    <location>
        <position position="101"/>
    </location>
    <ligand>
        <name>S-adenosyl-L-methionine</name>
        <dbReference type="ChEBI" id="CHEBI:59789"/>
    </ligand>
</feature>
<feature type="binding site" evidence="7 8">
    <location>
        <position position="125"/>
    </location>
    <ligand>
        <name>S-adenosyl-L-methionine</name>
        <dbReference type="ChEBI" id="CHEBI:59789"/>
    </ligand>
</feature>
<dbReference type="InterPro" id="IPR029063">
    <property type="entry name" value="SAM-dependent_MTases_sf"/>
</dbReference>
<feature type="binding site" evidence="7 8">
    <location>
        <position position="55"/>
    </location>
    <ligand>
        <name>S-adenosyl-L-methionine</name>
        <dbReference type="ChEBI" id="CHEBI:59789"/>
    </ligand>
</feature>
<dbReference type="GO" id="GO:0005829">
    <property type="term" value="C:cytosol"/>
    <property type="evidence" value="ECO:0007669"/>
    <property type="project" value="TreeGrafter"/>
</dbReference>
<evidence type="ECO:0000256" key="5">
    <source>
        <dbReference type="ARBA" id="ARBA00022691"/>
    </source>
</evidence>
<keyword evidence="3 7" id="KW-0489">Methyltransferase</keyword>
<feature type="binding site" evidence="7 8">
    <location>
        <position position="28"/>
    </location>
    <ligand>
        <name>S-adenosyl-L-methionine</name>
        <dbReference type="ChEBI" id="CHEBI:59789"/>
    </ligand>
</feature>
<evidence type="ECO:0000256" key="4">
    <source>
        <dbReference type="ARBA" id="ARBA00022679"/>
    </source>
</evidence>
<dbReference type="PROSITE" id="PS51689">
    <property type="entry name" value="SAM_RNA_A_N6_MT"/>
    <property type="match status" value="1"/>
</dbReference>
<dbReference type="InterPro" id="IPR023165">
    <property type="entry name" value="rRNA_Ade_diMease-like_C"/>
</dbReference>
<dbReference type="HAMAP" id="MF_00607">
    <property type="entry name" value="16SrRNA_methyltr_A"/>
    <property type="match status" value="1"/>
</dbReference>